<proteinExistence type="predicted"/>
<gene>
    <name evidence="2" type="ORF">SAMN05877842_102370</name>
</gene>
<dbReference type="EMBL" id="OBQC01000002">
    <property type="protein sequence ID" value="SOC36450.1"/>
    <property type="molecule type" value="Genomic_DNA"/>
</dbReference>
<dbReference type="Pfam" id="PF13349">
    <property type="entry name" value="DUF4097"/>
    <property type="match status" value="1"/>
</dbReference>
<dbReference type="OrthoDB" id="9804829at2"/>
<dbReference type="PANTHER" id="PTHR34094:SF1">
    <property type="entry name" value="PROTEIN FAM185A"/>
    <property type="match status" value="1"/>
</dbReference>
<feature type="domain" description="DUF4097" evidence="1">
    <location>
        <begin position="85"/>
        <end position="233"/>
    </location>
</feature>
<evidence type="ECO:0000313" key="2">
    <source>
        <dbReference type="EMBL" id="SOC36450.1"/>
    </source>
</evidence>
<evidence type="ECO:0000313" key="3">
    <source>
        <dbReference type="Proteomes" id="UP000219252"/>
    </source>
</evidence>
<dbReference type="InterPro" id="IPR025164">
    <property type="entry name" value="Toastrack_DUF4097"/>
</dbReference>
<dbReference type="Pfam" id="PF22564">
    <property type="entry name" value="HAAS"/>
    <property type="match status" value="1"/>
</dbReference>
<dbReference type="AlphaFoldDB" id="A0A285U3B2"/>
<dbReference type="Gene3D" id="2.160.20.120">
    <property type="match status" value="1"/>
</dbReference>
<protein>
    <submittedName>
        <fullName evidence="2">Uncharacterized protein DUF1700</fullName>
    </submittedName>
</protein>
<name>A0A285U3B2_9BACL</name>
<dbReference type="PANTHER" id="PTHR34094">
    <property type="match status" value="1"/>
</dbReference>
<keyword evidence="3" id="KW-1185">Reference proteome</keyword>
<organism evidence="2 3">
    <name type="scientific">Ureibacillus acetophenoni</name>
    <dbReference type="NCBI Taxonomy" id="614649"/>
    <lineage>
        <taxon>Bacteria</taxon>
        <taxon>Bacillati</taxon>
        <taxon>Bacillota</taxon>
        <taxon>Bacilli</taxon>
        <taxon>Bacillales</taxon>
        <taxon>Caryophanaceae</taxon>
        <taxon>Ureibacillus</taxon>
    </lineage>
</organism>
<dbReference type="RefSeq" id="WP_097148429.1">
    <property type="nucleotide sequence ID" value="NZ_OBQC01000002.1"/>
</dbReference>
<reference evidence="3" key="1">
    <citation type="submission" date="2017-08" db="EMBL/GenBank/DDBJ databases">
        <authorList>
            <person name="Varghese N."/>
            <person name="Submissions S."/>
        </authorList>
    </citation>
    <scope>NUCLEOTIDE SEQUENCE [LARGE SCALE GENOMIC DNA]</scope>
    <source>
        <strain evidence="3">JC23</strain>
    </source>
</reference>
<evidence type="ECO:0000259" key="1">
    <source>
        <dbReference type="Pfam" id="PF13349"/>
    </source>
</evidence>
<accession>A0A285U3B2</accession>
<sequence length="350" mass="39381">MTEETFYKQLELGLKRLSEEERKDIIRDFREHFTSARAEGKTDEEIIEALGPVDLLAEELLEAYAEPINETTVEMEPINVPKFIKVDIVSDSADLTIIPSKDEKPYIHVRDKDGKTVTKMDVINDTLKIRISRENSFKKFFFFQINVNFSSDVHVIIQLPQQLYEQILIKNDNGKIQIAEQQAKTIGLETDNGKIILKSLLASKMKADTDNGRIEIEKSHFTQAVFSTDNGRIVAKNSKSEKFEFSTDNGRIELNDVVGEIHATTDNGRIEGYIPVITKPIVFKSDNGSITLTTDEKIENAALSVKSDFGRISVYGEKGKSFVFGEGNIPIRLKTDAGRITVTTASLQEV</sequence>
<dbReference type="Proteomes" id="UP000219252">
    <property type="component" value="Unassembled WGS sequence"/>
</dbReference>